<dbReference type="PROSITE" id="PS00163">
    <property type="entry name" value="FUMARATE_LYASES"/>
    <property type="match status" value="1"/>
</dbReference>
<accession>A0A0R1XV12</accession>
<dbReference type="GO" id="GO:0006099">
    <property type="term" value="P:tricarboxylic acid cycle"/>
    <property type="evidence" value="ECO:0007669"/>
    <property type="project" value="InterPro"/>
</dbReference>
<sequence>MHIEKDCIGSLTLDDDLLYGIHTTRALHNFPISSEKTNPLIFNNLIQIKKAAALVNLKAGSLGIPQAKAIVAACNQLLLGKYTNALVAPAIQGSAGTSVNMNVNEVIAKLAMKLNPQVFVHPNDDVNQSQSTNDVFPTAGKMAMLQALSELQAMVAKLVTAWEAKARTYSDVIKVGRTQLQDAVPTTFGHTFNAYGALFKRDLRRLTQVKADLQSVNLGGTAIGTGLNTSPYYQQNILATLNRLTGLNLTSAPDLMDATQNCDSFVEFSGVLKTLAVNLSKVSNDLRLMASGPQAGLNELHLPAKQAGSSIMPGKVNPVIPEVVNQVAFEVIGHDVTVGMAAEAGQLELNAFEPIIFRDILQSEAYLTRAIDTLITNCVTGITVNTAKCDHDVQNSAISATVLAPKLGYARTTTLVKEALTTETPIKTLLREKGIFDEVTLTALFSKASLTNAKQTSTPELTADQNH</sequence>
<dbReference type="EMBL" id="AZGA01000088">
    <property type="protein sequence ID" value="KRM30595.1"/>
    <property type="molecule type" value="Genomic_DNA"/>
</dbReference>
<dbReference type="Gene3D" id="1.20.200.10">
    <property type="entry name" value="Fumarase/aspartase (Central domain)"/>
    <property type="match status" value="1"/>
</dbReference>
<dbReference type="InterPro" id="IPR024083">
    <property type="entry name" value="Fumarase/histidase_N"/>
</dbReference>
<feature type="domain" description="Fumarase C C-terminal" evidence="3">
    <location>
        <begin position="400"/>
        <end position="451"/>
    </location>
</feature>
<protein>
    <submittedName>
        <fullName evidence="4">Aspartate ammonia-lyase</fullName>
    </submittedName>
</protein>
<dbReference type="Gene3D" id="1.10.40.30">
    <property type="entry name" value="Fumarase/aspartase (C-terminal domain)"/>
    <property type="match status" value="1"/>
</dbReference>
<dbReference type="Pfam" id="PF10415">
    <property type="entry name" value="FumaraseC_C"/>
    <property type="match status" value="1"/>
</dbReference>
<keyword evidence="1 4" id="KW-0456">Lyase</keyword>
<organism evidence="4 5">
    <name type="scientific">Agrilactobacillus composti DSM 18527 = JCM 14202</name>
    <dbReference type="NCBI Taxonomy" id="1423734"/>
    <lineage>
        <taxon>Bacteria</taxon>
        <taxon>Bacillati</taxon>
        <taxon>Bacillota</taxon>
        <taxon>Bacilli</taxon>
        <taxon>Lactobacillales</taxon>
        <taxon>Lactobacillaceae</taxon>
        <taxon>Agrilactobacillus</taxon>
    </lineage>
</organism>
<evidence type="ECO:0000313" key="4">
    <source>
        <dbReference type="EMBL" id="KRM30595.1"/>
    </source>
</evidence>
<dbReference type="PATRIC" id="fig|1423734.3.peg.1750"/>
<feature type="domain" description="Fumarate lyase N-terminal" evidence="2">
    <location>
        <begin position="12"/>
        <end position="333"/>
    </location>
</feature>
<comment type="caution">
    <text evidence="4">The sequence shown here is derived from an EMBL/GenBank/DDBJ whole genome shotgun (WGS) entry which is preliminary data.</text>
</comment>
<dbReference type="FunFam" id="1.20.200.10:FF:000001">
    <property type="entry name" value="Fumarate hydratase, mitochondrial"/>
    <property type="match status" value="1"/>
</dbReference>
<dbReference type="PRINTS" id="PR00149">
    <property type="entry name" value="FUMRATELYASE"/>
</dbReference>
<dbReference type="NCBIfam" id="NF008909">
    <property type="entry name" value="PRK12273.1"/>
    <property type="match status" value="1"/>
</dbReference>
<dbReference type="PANTHER" id="PTHR42696:SF2">
    <property type="entry name" value="ASPARTATE AMMONIA-LYASE"/>
    <property type="match status" value="1"/>
</dbReference>
<dbReference type="AlphaFoldDB" id="A0A0R1XV12"/>
<dbReference type="SUPFAM" id="SSF48557">
    <property type="entry name" value="L-aspartase-like"/>
    <property type="match status" value="1"/>
</dbReference>
<keyword evidence="5" id="KW-1185">Reference proteome</keyword>
<name>A0A0R1XV12_9LACO</name>
<dbReference type="Pfam" id="PF00206">
    <property type="entry name" value="Lyase_1"/>
    <property type="match status" value="1"/>
</dbReference>
<dbReference type="RefSeq" id="WP_082622609.1">
    <property type="nucleotide sequence ID" value="NZ_AZGA01000088.1"/>
</dbReference>
<proteinExistence type="predicted"/>
<dbReference type="InterPro" id="IPR020557">
    <property type="entry name" value="Fumarate_lyase_CS"/>
</dbReference>
<dbReference type="GO" id="GO:0008797">
    <property type="term" value="F:aspartate ammonia-lyase activity"/>
    <property type="evidence" value="ECO:0007669"/>
    <property type="project" value="TreeGrafter"/>
</dbReference>
<dbReference type="InterPro" id="IPR000362">
    <property type="entry name" value="Fumarate_lyase_fam"/>
</dbReference>
<evidence type="ECO:0000259" key="2">
    <source>
        <dbReference type="Pfam" id="PF00206"/>
    </source>
</evidence>
<evidence type="ECO:0000256" key="1">
    <source>
        <dbReference type="ARBA" id="ARBA00023239"/>
    </source>
</evidence>
<dbReference type="Proteomes" id="UP000051236">
    <property type="component" value="Unassembled WGS sequence"/>
</dbReference>
<dbReference type="STRING" id="1423734.FC83_GL001731"/>
<dbReference type="GO" id="GO:0005829">
    <property type="term" value="C:cytosol"/>
    <property type="evidence" value="ECO:0007669"/>
    <property type="project" value="TreeGrafter"/>
</dbReference>
<dbReference type="eggNOG" id="COG1027">
    <property type="taxonomic scope" value="Bacteria"/>
</dbReference>
<dbReference type="InterPro" id="IPR018951">
    <property type="entry name" value="Fumarase_C_C"/>
</dbReference>
<gene>
    <name evidence="4" type="ORF">FC83_GL001731</name>
</gene>
<dbReference type="InterPro" id="IPR022761">
    <property type="entry name" value="Fumarate_lyase_N"/>
</dbReference>
<dbReference type="Gene3D" id="1.10.275.10">
    <property type="entry name" value="Fumarase/aspartase (N-terminal domain)"/>
    <property type="match status" value="1"/>
</dbReference>
<dbReference type="PANTHER" id="PTHR42696">
    <property type="entry name" value="ASPARTATE AMMONIA-LYASE"/>
    <property type="match status" value="1"/>
</dbReference>
<dbReference type="InterPro" id="IPR051546">
    <property type="entry name" value="Aspartate_Ammonia-Lyase"/>
</dbReference>
<evidence type="ECO:0000259" key="3">
    <source>
        <dbReference type="Pfam" id="PF10415"/>
    </source>
</evidence>
<dbReference type="InterPro" id="IPR008948">
    <property type="entry name" value="L-Aspartase-like"/>
</dbReference>
<evidence type="ECO:0000313" key="5">
    <source>
        <dbReference type="Proteomes" id="UP000051236"/>
    </source>
</evidence>
<dbReference type="GO" id="GO:0006531">
    <property type="term" value="P:aspartate metabolic process"/>
    <property type="evidence" value="ECO:0007669"/>
    <property type="project" value="TreeGrafter"/>
</dbReference>
<reference evidence="4 5" key="1">
    <citation type="journal article" date="2015" name="Genome Announc.">
        <title>Expanding the biotechnology potential of lactobacilli through comparative genomics of 213 strains and associated genera.</title>
        <authorList>
            <person name="Sun Z."/>
            <person name="Harris H.M."/>
            <person name="McCann A."/>
            <person name="Guo C."/>
            <person name="Argimon S."/>
            <person name="Zhang W."/>
            <person name="Yang X."/>
            <person name="Jeffery I.B."/>
            <person name="Cooney J.C."/>
            <person name="Kagawa T.F."/>
            <person name="Liu W."/>
            <person name="Song Y."/>
            <person name="Salvetti E."/>
            <person name="Wrobel A."/>
            <person name="Rasinkangas P."/>
            <person name="Parkhill J."/>
            <person name="Rea M.C."/>
            <person name="O'Sullivan O."/>
            <person name="Ritari J."/>
            <person name="Douillard F.P."/>
            <person name="Paul Ross R."/>
            <person name="Yang R."/>
            <person name="Briner A.E."/>
            <person name="Felis G.E."/>
            <person name="de Vos W.M."/>
            <person name="Barrangou R."/>
            <person name="Klaenhammer T.R."/>
            <person name="Caufield P.W."/>
            <person name="Cui Y."/>
            <person name="Zhang H."/>
            <person name="O'Toole P.W."/>
        </authorList>
    </citation>
    <scope>NUCLEOTIDE SEQUENCE [LARGE SCALE GENOMIC DNA]</scope>
    <source>
        <strain evidence="4 5">DSM 18527</strain>
    </source>
</reference>